<dbReference type="Proteomes" id="UP000070168">
    <property type="component" value="Unassembled WGS sequence"/>
</dbReference>
<protein>
    <submittedName>
        <fullName evidence="1">Uncharacterized protein</fullName>
    </submittedName>
</protein>
<dbReference type="GeneID" id="63703712"/>
<reference evidence="1 2" key="1">
    <citation type="journal article" date="2016" name="BMC Genomics">
        <title>Genome sequencing and secondary metabolism of the postharvest pathogen Penicillium griseofulvum.</title>
        <authorList>
            <person name="Banani H."/>
            <person name="Marcet-Houben M."/>
            <person name="Ballester A.R."/>
            <person name="Abbruscato P."/>
            <person name="Gonzalez-Candelas L."/>
            <person name="Gabaldon T."/>
            <person name="Spadaro D."/>
        </authorList>
    </citation>
    <scope>NUCLEOTIDE SEQUENCE [LARGE SCALE GENOMIC DNA]</scope>
    <source>
        <strain evidence="1 2">PG3</strain>
    </source>
</reference>
<dbReference type="RefSeq" id="XP_040652184.1">
    <property type="nucleotide sequence ID" value="XM_040788412.1"/>
</dbReference>
<dbReference type="OMA" id="GHRDDKT"/>
<organism evidence="1 2">
    <name type="scientific">Penicillium patulum</name>
    <name type="common">Penicillium griseofulvum</name>
    <dbReference type="NCBI Taxonomy" id="5078"/>
    <lineage>
        <taxon>Eukaryota</taxon>
        <taxon>Fungi</taxon>
        <taxon>Dikarya</taxon>
        <taxon>Ascomycota</taxon>
        <taxon>Pezizomycotina</taxon>
        <taxon>Eurotiomycetes</taxon>
        <taxon>Eurotiomycetidae</taxon>
        <taxon>Eurotiales</taxon>
        <taxon>Aspergillaceae</taxon>
        <taxon>Penicillium</taxon>
    </lineage>
</organism>
<sequence>MSSSSACTSSFGQVCAHSVGFYSTSSTSSPFNGSVVDEMGFLKSALRAGGPYLCSLPAHTVDPVLHYGAATTHQIEGYAAQVLCDLQLQYQGIRLVGRHSKVDPEPQQVTTVLVRIPNQPQPELWLRAAKDVHQLLQRHHYDRISVELIETDMFNGIYCLPVESSHSIVPKWENIVHQIMTRYPNKDEWVGLDCFRHGTSTNWSSNPVTVIIRVSKTSEKSFDADARDVHDILAEFGEAGVDVLFMKDATQPYVRAVPFEATTGSVYPGVSIGIHQSSAACSTLGGFVQLRFKDQTDWNTYAVTCFHCVYSPEVHHGDHRIDHPAPQDLRTTIASLNQSIEDLKDDYFYTSKAEIDKGKDGWLSDSARHGYEATLKWIRRLKRNGTHVQKCLTMEHTTSAMSLPEVA</sequence>
<accession>A0A135LXF4</accession>
<keyword evidence="2" id="KW-1185">Reference proteome</keyword>
<dbReference type="OrthoDB" id="5424209at2759"/>
<dbReference type="STRING" id="5078.A0A135LXF4"/>
<name>A0A135LXF4_PENPA</name>
<evidence type="ECO:0000313" key="1">
    <source>
        <dbReference type="EMBL" id="KXG53649.1"/>
    </source>
</evidence>
<evidence type="ECO:0000313" key="2">
    <source>
        <dbReference type="Proteomes" id="UP000070168"/>
    </source>
</evidence>
<gene>
    <name evidence="1" type="ORF">PGRI_006990</name>
</gene>
<dbReference type="AlphaFoldDB" id="A0A135LXF4"/>
<dbReference type="EMBL" id="LHQR01000014">
    <property type="protein sequence ID" value="KXG53649.1"/>
    <property type="molecule type" value="Genomic_DNA"/>
</dbReference>
<proteinExistence type="predicted"/>
<comment type="caution">
    <text evidence="1">The sequence shown here is derived from an EMBL/GenBank/DDBJ whole genome shotgun (WGS) entry which is preliminary data.</text>
</comment>